<keyword evidence="3" id="KW-0963">Cytoplasm</keyword>
<dbReference type="Gene3D" id="6.10.250.660">
    <property type="match status" value="1"/>
</dbReference>
<accession>A0A5S9MAI2</accession>
<dbReference type="AlphaFoldDB" id="A0A5S9MAI2"/>
<evidence type="ECO:0000256" key="4">
    <source>
        <dbReference type="ARBA" id="ARBA00022618"/>
    </source>
</evidence>
<reference evidence="7 8" key="1">
    <citation type="submission" date="2019-12" db="EMBL/GenBank/DDBJ databases">
        <title>Full genome sequence of a Bacillus safensis strain isolated from commercially available natto in Indonesia.</title>
        <authorList>
            <person name="Yoshida M."/>
            <person name="Uomi M."/>
            <person name="Waturangi D."/>
            <person name="Ekaputri J.J."/>
            <person name="Setiamarga D.H.E."/>
        </authorList>
    </citation>
    <scope>NUCLEOTIDE SEQUENCE [LARGE SCALE GENOMIC DNA]</scope>
    <source>
        <strain evidence="7 8">IDN1</strain>
    </source>
</reference>
<organism evidence="7 8">
    <name type="scientific">Bacillus safensis</name>
    <dbReference type="NCBI Taxonomy" id="561879"/>
    <lineage>
        <taxon>Bacteria</taxon>
        <taxon>Bacillati</taxon>
        <taxon>Bacillota</taxon>
        <taxon>Bacilli</taxon>
        <taxon>Bacillales</taxon>
        <taxon>Bacillaceae</taxon>
        <taxon>Bacillus</taxon>
    </lineage>
</organism>
<evidence type="ECO:0000256" key="3">
    <source>
        <dbReference type="ARBA" id="ARBA00022490"/>
    </source>
</evidence>
<comment type="subcellular location">
    <subcellularLocation>
        <location evidence="1">Cytoplasm</location>
    </subcellularLocation>
</comment>
<dbReference type="InterPro" id="IPR007793">
    <property type="entry name" value="DivIVA_fam"/>
</dbReference>
<dbReference type="Pfam" id="PF05103">
    <property type="entry name" value="DivIVA"/>
    <property type="match status" value="1"/>
</dbReference>
<evidence type="ECO:0008006" key="9">
    <source>
        <dbReference type="Google" id="ProtNLM"/>
    </source>
</evidence>
<evidence type="ECO:0000313" key="7">
    <source>
        <dbReference type="EMBL" id="BBP89164.1"/>
    </source>
</evidence>
<evidence type="ECO:0000256" key="1">
    <source>
        <dbReference type="ARBA" id="ARBA00004496"/>
    </source>
</evidence>
<keyword evidence="5" id="KW-0175">Coiled coil</keyword>
<proteinExistence type="inferred from homology"/>
<dbReference type="GO" id="GO:0005737">
    <property type="term" value="C:cytoplasm"/>
    <property type="evidence" value="ECO:0007669"/>
    <property type="project" value="UniProtKB-SubCell"/>
</dbReference>
<evidence type="ECO:0000256" key="2">
    <source>
        <dbReference type="ARBA" id="ARBA00009008"/>
    </source>
</evidence>
<dbReference type="NCBIfam" id="TIGR03544">
    <property type="entry name" value="DivI1A_domain"/>
    <property type="match status" value="1"/>
</dbReference>
<evidence type="ECO:0000256" key="5">
    <source>
        <dbReference type="ARBA" id="ARBA00023054"/>
    </source>
</evidence>
<protein>
    <recommendedName>
        <fullName evidence="9">Cell division protein DivIVA</fullName>
    </recommendedName>
</protein>
<evidence type="ECO:0000313" key="8">
    <source>
        <dbReference type="Proteomes" id="UP000464658"/>
    </source>
</evidence>
<dbReference type="PANTHER" id="PTHR35794">
    <property type="entry name" value="CELL DIVISION PROTEIN DIVIVA"/>
    <property type="match status" value="1"/>
</dbReference>
<keyword evidence="6" id="KW-0131">Cell cycle</keyword>
<dbReference type="GO" id="GO:0051301">
    <property type="term" value="P:cell division"/>
    <property type="evidence" value="ECO:0007669"/>
    <property type="project" value="UniProtKB-KW"/>
</dbReference>
<dbReference type="InterPro" id="IPR019933">
    <property type="entry name" value="DivIVA_domain"/>
</dbReference>
<evidence type="ECO:0000256" key="6">
    <source>
        <dbReference type="ARBA" id="ARBA00023306"/>
    </source>
</evidence>
<dbReference type="Proteomes" id="UP000464658">
    <property type="component" value="Chromosome"/>
</dbReference>
<keyword evidence="4" id="KW-0132">Cell division</keyword>
<dbReference type="PANTHER" id="PTHR35794:SF2">
    <property type="entry name" value="CELL DIVISION PROTEIN DIVIVA"/>
    <property type="match status" value="1"/>
</dbReference>
<dbReference type="EMBL" id="AP021906">
    <property type="protein sequence ID" value="BBP89164.1"/>
    <property type="molecule type" value="Genomic_DNA"/>
</dbReference>
<name>A0A5S9MAI2_BACIA</name>
<comment type="similarity">
    <text evidence="2">Belongs to the DivIVA family.</text>
</comment>
<sequence length="51" mass="6159">MPLTPNDIHNKTFTKSFRGYDEDEVNEFLSQVRKDYEIVLRKKNELEDKVK</sequence>
<gene>
    <name evidence="7" type="ORF">BsIDN1_27820</name>
</gene>